<dbReference type="InterPro" id="IPR000210">
    <property type="entry name" value="BTB/POZ_dom"/>
</dbReference>
<keyword evidence="4" id="KW-1185">Reference proteome</keyword>
<dbReference type="Gene3D" id="3.30.710.10">
    <property type="entry name" value="Potassium Channel Kv1.1, Chain A"/>
    <property type="match status" value="1"/>
</dbReference>
<evidence type="ECO:0000313" key="3">
    <source>
        <dbReference type="EMBL" id="TFK83043.1"/>
    </source>
</evidence>
<evidence type="ECO:0000313" key="4">
    <source>
        <dbReference type="Proteomes" id="UP000308197"/>
    </source>
</evidence>
<dbReference type="Pfam" id="PF00651">
    <property type="entry name" value="BTB"/>
    <property type="match status" value="1"/>
</dbReference>
<feature type="compositionally biased region" description="Polar residues" evidence="1">
    <location>
        <begin position="1"/>
        <end position="10"/>
    </location>
</feature>
<feature type="region of interest" description="Disordered" evidence="1">
    <location>
        <begin position="278"/>
        <end position="299"/>
    </location>
</feature>
<dbReference type="SMART" id="SM00225">
    <property type="entry name" value="BTB"/>
    <property type="match status" value="1"/>
</dbReference>
<protein>
    <recommendedName>
        <fullName evidence="2">BTB domain-containing protein</fullName>
    </recommendedName>
</protein>
<evidence type="ECO:0000259" key="2">
    <source>
        <dbReference type="PROSITE" id="PS50097"/>
    </source>
</evidence>
<evidence type="ECO:0000256" key="1">
    <source>
        <dbReference type="SAM" id="MobiDB-lite"/>
    </source>
</evidence>
<name>A0A5C3PB44_9APHY</name>
<proteinExistence type="predicted"/>
<organism evidence="3 4">
    <name type="scientific">Polyporus arcularius HHB13444</name>
    <dbReference type="NCBI Taxonomy" id="1314778"/>
    <lineage>
        <taxon>Eukaryota</taxon>
        <taxon>Fungi</taxon>
        <taxon>Dikarya</taxon>
        <taxon>Basidiomycota</taxon>
        <taxon>Agaricomycotina</taxon>
        <taxon>Agaricomycetes</taxon>
        <taxon>Polyporales</taxon>
        <taxon>Polyporaceae</taxon>
        <taxon>Polyporus</taxon>
    </lineage>
</organism>
<gene>
    <name evidence="3" type="ORF">K466DRAFT_666128</name>
</gene>
<reference evidence="3 4" key="1">
    <citation type="journal article" date="2019" name="Nat. Ecol. Evol.">
        <title>Megaphylogeny resolves global patterns of mushroom evolution.</title>
        <authorList>
            <person name="Varga T."/>
            <person name="Krizsan K."/>
            <person name="Foldi C."/>
            <person name="Dima B."/>
            <person name="Sanchez-Garcia M."/>
            <person name="Sanchez-Ramirez S."/>
            <person name="Szollosi G.J."/>
            <person name="Szarkandi J.G."/>
            <person name="Papp V."/>
            <person name="Albert L."/>
            <person name="Andreopoulos W."/>
            <person name="Angelini C."/>
            <person name="Antonin V."/>
            <person name="Barry K.W."/>
            <person name="Bougher N.L."/>
            <person name="Buchanan P."/>
            <person name="Buyck B."/>
            <person name="Bense V."/>
            <person name="Catcheside P."/>
            <person name="Chovatia M."/>
            <person name="Cooper J."/>
            <person name="Damon W."/>
            <person name="Desjardin D."/>
            <person name="Finy P."/>
            <person name="Geml J."/>
            <person name="Haridas S."/>
            <person name="Hughes K."/>
            <person name="Justo A."/>
            <person name="Karasinski D."/>
            <person name="Kautmanova I."/>
            <person name="Kiss B."/>
            <person name="Kocsube S."/>
            <person name="Kotiranta H."/>
            <person name="LaButti K.M."/>
            <person name="Lechner B.E."/>
            <person name="Liimatainen K."/>
            <person name="Lipzen A."/>
            <person name="Lukacs Z."/>
            <person name="Mihaltcheva S."/>
            <person name="Morgado L.N."/>
            <person name="Niskanen T."/>
            <person name="Noordeloos M.E."/>
            <person name="Ohm R.A."/>
            <person name="Ortiz-Santana B."/>
            <person name="Ovrebo C."/>
            <person name="Racz N."/>
            <person name="Riley R."/>
            <person name="Savchenko A."/>
            <person name="Shiryaev A."/>
            <person name="Soop K."/>
            <person name="Spirin V."/>
            <person name="Szebenyi C."/>
            <person name="Tomsovsky M."/>
            <person name="Tulloss R.E."/>
            <person name="Uehling J."/>
            <person name="Grigoriev I.V."/>
            <person name="Vagvolgyi C."/>
            <person name="Papp T."/>
            <person name="Martin F.M."/>
            <person name="Miettinen O."/>
            <person name="Hibbett D.S."/>
            <person name="Nagy L.G."/>
        </authorList>
    </citation>
    <scope>NUCLEOTIDE SEQUENCE [LARGE SCALE GENOMIC DNA]</scope>
    <source>
        <strain evidence="3 4">HHB13444</strain>
    </source>
</reference>
<dbReference type="AlphaFoldDB" id="A0A5C3PB44"/>
<dbReference type="STRING" id="1314778.A0A5C3PB44"/>
<feature type="domain" description="BTB" evidence="2">
    <location>
        <begin position="37"/>
        <end position="98"/>
    </location>
</feature>
<feature type="compositionally biased region" description="Basic and acidic residues" evidence="1">
    <location>
        <begin position="11"/>
        <end position="26"/>
    </location>
</feature>
<dbReference type="InParanoid" id="A0A5C3PB44"/>
<dbReference type="InterPro" id="IPR011333">
    <property type="entry name" value="SKP1/BTB/POZ_sf"/>
</dbReference>
<accession>A0A5C3PB44</accession>
<dbReference type="Proteomes" id="UP000308197">
    <property type="component" value="Unassembled WGS sequence"/>
</dbReference>
<feature type="compositionally biased region" description="Low complexity" evidence="1">
    <location>
        <begin position="278"/>
        <end position="291"/>
    </location>
</feature>
<dbReference type="SUPFAM" id="SSF54695">
    <property type="entry name" value="POZ domain"/>
    <property type="match status" value="1"/>
</dbReference>
<dbReference type="EMBL" id="ML211426">
    <property type="protein sequence ID" value="TFK83043.1"/>
    <property type="molecule type" value="Genomic_DNA"/>
</dbReference>
<dbReference type="PROSITE" id="PS50097">
    <property type="entry name" value="BTB"/>
    <property type="match status" value="1"/>
</dbReference>
<dbReference type="CDD" id="cd18186">
    <property type="entry name" value="BTB_POZ_ZBTB_KLHL-like"/>
    <property type="match status" value="1"/>
</dbReference>
<feature type="region of interest" description="Disordered" evidence="1">
    <location>
        <begin position="1"/>
        <end position="29"/>
    </location>
</feature>
<sequence length="475" mass="52575">MNVESYASSENPRKRVKLEEPDEKPFQNHPTLYIPDGSVILRTGGTLFCVHKSLLSKHSPVFKELFQQDNERFRGLPYYTMEETREDLEVLLNVLYDGLYVDVQNLTVETFPTLAAVLRMASKYKIERPCHEIVARIRKQWPASLADHDTLVAQVRAPVQQLLAADDKGKAREGGAADVNAPPQTAFSNSVYLPQRSYHMNRAGPVMQNPFAMHGNAMHRIPVDPVPHFQPGGHLLAAHLDPFARNMNGSTRAQRVHDQFIQERAGLAIASLLNHRQNAGPSNANPAAPAAGPAPGPADPAVAAPVEDLIIHPASVIAVLRECGYSDSELFFPLFYALSRTTAQFGGAGLGYHLAPLSAADMERFVVGIERLRARHTALVVSTPSFDPVQGYGGSFHFCREGAQELWANLVHTLVVTNEQRPHEPIEEWQDMVVSVNAQHGRHQVCADCCKVIVAKIQAYRAALWESLPRFFELA</sequence>